<gene>
    <name evidence="2" type="primary">ampG</name>
    <name evidence="2" type="ORF">A0Q75_02230</name>
</gene>
<keyword evidence="1" id="KW-1133">Transmembrane helix</keyword>
<feature type="non-terminal residue" evidence="2">
    <location>
        <position position="1"/>
    </location>
</feature>
<sequence>SILLAGVALLAVWVLLLTMNALDYTNFSFLSGLLETAVAVAVCGIVFGGLLDYLALRKTRLL</sequence>
<comment type="caution">
    <text evidence="2">The sequence shown here is derived from an EMBL/GenBank/DDBJ whole genome shotgun (WGS) entry which is preliminary data.</text>
</comment>
<feature type="transmembrane region" description="Helical" evidence="1">
    <location>
        <begin position="37"/>
        <end position="56"/>
    </location>
</feature>
<evidence type="ECO:0000313" key="2">
    <source>
        <dbReference type="EMBL" id="EBQ1388743.1"/>
    </source>
</evidence>
<accession>A0A5U4RHS7</accession>
<organism evidence="2">
    <name type="scientific">Salmonella enterica</name>
    <name type="common">Salmonella choleraesuis</name>
    <dbReference type="NCBI Taxonomy" id="28901"/>
    <lineage>
        <taxon>Bacteria</taxon>
        <taxon>Pseudomonadati</taxon>
        <taxon>Pseudomonadota</taxon>
        <taxon>Gammaproteobacteria</taxon>
        <taxon>Enterobacterales</taxon>
        <taxon>Enterobacteriaceae</taxon>
        <taxon>Salmonella</taxon>
    </lineage>
</organism>
<dbReference type="AlphaFoldDB" id="A0A5U4RHS7"/>
<keyword evidence="1" id="KW-0812">Transmembrane</keyword>
<evidence type="ECO:0000256" key="1">
    <source>
        <dbReference type="SAM" id="Phobius"/>
    </source>
</evidence>
<reference evidence="2" key="1">
    <citation type="submission" date="2018-07" db="EMBL/GenBank/DDBJ databases">
        <authorList>
            <consortium name="GenomeTrakr network: Whole genome sequencing for foodborne pathogen traceback"/>
        </authorList>
    </citation>
    <scope>NUCLEOTIDE SEQUENCE</scope>
    <source>
        <strain evidence="2">CFSAN046172</strain>
    </source>
</reference>
<keyword evidence="1" id="KW-0472">Membrane</keyword>
<protein>
    <submittedName>
        <fullName evidence="2">Muropeptide MFS transporter AmpG</fullName>
    </submittedName>
</protein>
<dbReference type="EMBL" id="AAGOAE010000003">
    <property type="protein sequence ID" value="EBQ1388743.1"/>
    <property type="molecule type" value="Genomic_DNA"/>
</dbReference>
<name>A0A5U4RHS7_SALER</name>
<proteinExistence type="predicted"/>